<dbReference type="PANTHER" id="PTHR46388">
    <property type="entry name" value="NHL REPEAT-CONTAINING PROTEIN 2"/>
    <property type="match status" value="1"/>
</dbReference>
<dbReference type="InterPro" id="IPR001258">
    <property type="entry name" value="NHL_repeat"/>
</dbReference>
<dbReference type="RefSeq" id="WP_071063412.1">
    <property type="nucleotide sequence ID" value="NZ_MAXA01000212.1"/>
</dbReference>
<feature type="region of interest" description="Disordered" evidence="3">
    <location>
        <begin position="79"/>
        <end position="103"/>
    </location>
</feature>
<dbReference type="AlphaFoldDB" id="A0A1S1Q4I8"/>
<keyword evidence="6" id="KW-0418">Kinase</keyword>
<feature type="compositionally biased region" description="Gly residues" evidence="3">
    <location>
        <begin position="349"/>
        <end position="364"/>
    </location>
</feature>
<dbReference type="PROSITE" id="PS50011">
    <property type="entry name" value="PROTEIN_KINASE_DOM"/>
    <property type="match status" value="1"/>
</dbReference>
<dbReference type="OrthoDB" id="3203076at2"/>
<feature type="region of interest" description="Disordered" evidence="3">
    <location>
        <begin position="489"/>
        <end position="513"/>
    </location>
</feature>
<name>A0A1S1Q4I8_9ACTN</name>
<dbReference type="InterPro" id="IPR008271">
    <property type="entry name" value="Ser/Thr_kinase_AS"/>
</dbReference>
<dbReference type="Gene3D" id="2.120.10.30">
    <property type="entry name" value="TolB, C-terminal domain"/>
    <property type="match status" value="3"/>
</dbReference>
<protein>
    <submittedName>
        <fullName evidence="6">Serine/threonine protein kinase</fullName>
    </submittedName>
</protein>
<evidence type="ECO:0000256" key="1">
    <source>
        <dbReference type="ARBA" id="ARBA00022737"/>
    </source>
</evidence>
<feature type="region of interest" description="Disordered" evidence="3">
    <location>
        <begin position="326"/>
        <end position="452"/>
    </location>
</feature>
<evidence type="ECO:0000313" key="6">
    <source>
        <dbReference type="EMBL" id="OHV28526.1"/>
    </source>
</evidence>
<dbReference type="CDD" id="cd14014">
    <property type="entry name" value="STKc_PknB_like"/>
    <property type="match status" value="1"/>
</dbReference>
<sequence length="853" mass="84185">MSVIDRARVATALPGYVLGRELGAGAFGLVIAGRRLAPGPGAPGLDQAGGDAAGDGAATDVAVKILDLGVADGDGPSGASAGTVVLGSDPGAGPPPAPDGDQDARILTQLDHPHLCQLLDIVPADGLRLLVTELLPGGTLASQSLTPQAACAVVLAAADALMHAHAAGVLHRDVKPANILFTADGRPKLTDLGVVGLVDGTPLTAGGVVGTAQYMAPEQVTGGRLGPATDIYALAATLYELLVGTPLFGAGLTAPDLLRHHCEVVPAPPPGVPPPMAAVLARALAKAPGERHRTAGQFAMDLAAAARLGYGGDWLARADVPLAVSDGLREQGSGPHPALGPPGATATGTGTGGTPGCGPGGAGASTGAEDDPAGRTTRLDPPLPPVTSLLPEPVPVGPPGAFPPAASGEPAGGGPGHQAAGHHPGGPWATPGATPGRAPGAGPGGPEGPAGRRASRRRVWIVGAAVAAVLAVVAALVVPRVTGDEQAVTGAAPASPLSGPGTAAAPERPGPLPPPPPYPVVTVAGTGEAAFSGDGGPAGSAALNGPFGMVADWAGNIYVADFDNNRVRRITADGTITTIAGTGEAGFSGDGGPATQAQLRQPAAVALDSTGNILIADTFNQRIRRVDPAGIITTVAGGDDRGPGGDGGPATEASLWYPGGVVADPTGNIYIADSGNNRIRRVGTDGIIQTVAGGDGEGAFGDGGPAVDALLTFPISVAMDRPGRLYIADSGNNRIRRIGLDGVIETVAGTGLPGYSGDGGPATRATLRSPRGVAVDARGAIFITDRTNRRIRRVDPSGIITTVAGTAHPGRDESVDPDEMSPDGPVALDPTGDVFVADRRHNRVLHVELTGSG</sequence>
<dbReference type="Gene3D" id="1.10.510.10">
    <property type="entry name" value="Transferase(Phosphotransferase) domain 1"/>
    <property type="match status" value="1"/>
</dbReference>
<evidence type="ECO:0000256" key="2">
    <source>
        <dbReference type="PROSITE-ProRule" id="PRU00504"/>
    </source>
</evidence>
<evidence type="ECO:0000313" key="7">
    <source>
        <dbReference type="Proteomes" id="UP000179769"/>
    </source>
</evidence>
<feature type="compositionally biased region" description="Pro residues" evidence="3">
    <location>
        <begin position="392"/>
        <end position="402"/>
    </location>
</feature>
<dbReference type="SUPFAM" id="SSF101898">
    <property type="entry name" value="NHL repeat"/>
    <property type="match status" value="1"/>
</dbReference>
<evidence type="ECO:0000259" key="5">
    <source>
        <dbReference type="PROSITE" id="PS50011"/>
    </source>
</evidence>
<dbReference type="PROSITE" id="PS00108">
    <property type="entry name" value="PROTEIN_KINASE_ST"/>
    <property type="match status" value="1"/>
</dbReference>
<gene>
    <name evidence="6" type="ORF">BBK14_17995</name>
</gene>
<dbReference type="Proteomes" id="UP000179769">
    <property type="component" value="Unassembled WGS sequence"/>
</dbReference>
<dbReference type="Pfam" id="PF25021">
    <property type="entry name" value="TEN_NHL"/>
    <property type="match status" value="3"/>
</dbReference>
<keyword evidence="4" id="KW-0472">Membrane</keyword>
<keyword evidence="6" id="KW-0723">Serine/threonine-protein kinase</keyword>
<evidence type="ECO:0000256" key="4">
    <source>
        <dbReference type="SAM" id="Phobius"/>
    </source>
</evidence>
<keyword evidence="6" id="KW-0808">Transferase</keyword>
<dbReference type="SMART" id="SM00220">
    <property type="entry name" value="S_TKc"/>
    <property type="match status" value="1"/>
</dbReference>
<reference evidence="7" key="1">
    <citation type="submission" date="2016-07" db="EMBL/GenBank/DDBJ databases">
        <title>Frankia sp. NRRL B-16219 Genome sequencing.</title>
        <authorList>
            <person name="Ghodhbane-Gtari F."/>
            <person name="Swanson E."/>
            <person name="Gueddou A."/>
            <person name="Louati M."/>
            <person name="Nouioui I."/>
            <person name="Hezbri K."/>
            <person name="Abebe-Akele F."/>
            <person name="Simpson S."/>
            <person name="Morris K."/>
            <person name="Thomas K."/>
            <person name="Gtari M."/>
            <person name="Tisa L.S."/>
        </authorList>
    </citation>
    <scope>NUCLEOTIDE SEQUENCE [LARGE SCALE GENOMIC DNA]</scope>
    <source>
        <strain evidence="7">NRRL B-16219</strain>
    </source>
</reference>
<dbReference type="InterPro" id="IPR011042">
    <property type="entry name" value="6-blade_b-propeller_TolB-like"/>
</dbReference>
<feature type="domain" description="Protein kinase" evidence="5">
    <location>
        <begin position="16"/>
        <end position="303"/>
    </location>
</feature>
<dbReference type="PROSITE" id="PS51125">
    <property type="entry name" value="NHL"/>
    <property type="match status" value="1"/>
</dbReference>
<feature type="compositionally biased region" description="Low complexity" evidence="3">
    <location>
        <begin position="332"/>
        <end position="348"/>
    </location>
</feature>
<keyword evidence="1" id="KW-0677">Repeat</keyword>
<dbReference type="InterPro" id="IPR056822">
    <property type="entry name" value="TEN_NHL"/>
</dbReference>
<dbReference type="Pfam" id="PF01436">
    <property type="entry name" value="NHL"/>
    <property type="match status" value="1"/>
</dbReference>
<dbReference type="Pfam" id="PF00069">
    <property type="entry name" value="Pkinase"/>
    <property type="match status" value="1"/>
</dbReference>
<accession>A0A1S1Q4I8</accession>
<feature type="transmembrane region" description="Helical" evidence="4">
    <location>
        <begin position="459"/>
        <end position="478"/>
    </location>
</feature>
<dbReference type="GO" id="GO:0004674">
    <property type="term" value="F:protein serine/threonine kinase activity"/>
    <property type="evidence" value="ECO:0007669"/>
    <property type="project" value="UniProtKB-KW"/>
</dbReference>
<dbReference type="SUPFAM" id="SSF56112">
    <property type="entry name" value="Protein kinase-like (PK-like)"/>
    <property type="match status" value="1"/>
</dbReference>
<keyword evidence="4" id="KW-0812">Transmembrane</keyword>
<comment type="caution">
    <text evidence="6">The sequence shown here is derived from an EMBL/GenBank/DDBJ whole genome shotgun (WGS) entry which is preliminary data.</text>
</comment>
<dbReference type="InterPro" id="IPR000719">
    <property type="entry name" value="Prot_kinase_dom"/>
</dbReference>
<proteinExistence type="predicted"/>
<feature type="compositionally biased region" description="Low complexity" evidence="3">
    <location>
        <begin position="417"/>
        <end position="438"/>
    </location>
</feature>
<dbReference type="EMBL" id="MAXA01000212">
    <property type="protein sequence ID" value="OHV28526.1"/>
    <property type="molecule type" value="Genomic_DNA"/>
</dbReference>
<feature type="compositionally biased region" description="Gly residues" evidence="3">
    <location>
        <begin position="439"/>
        <end position="448"/>
    </location>
</feature>
<organism evidence="6 7">
    <name type="scientific">Parafrankia soli</name>
    <dbReference type="NCBI Taxonomy" id="2599596"/>
    <lineage>
        <taxon>Bacteria</taxon>
        <taxon>Bacillati</taxon>
        <taxon>Actinomycetota</taxon>
        <taxon>Actinomycetes</taxon>
        <taxon>Frankiales</taxon>
        <taxon>Frankiaceae</taxon>
        <taxon>Parafrankia</taxon>
    </lineage>
</organism>
<feature type="repeat" description="NHL" evidence="2">
    <location>
        <begin position="761"/>
        <end position="797"/>
    </location>
</feature>
<keyword evidence="4" id="KW-1133">Transmembrane helix</keyword>
<dbReference type="CDD" id="cd14953">
    <property type="entry name" value="NHL_like_1"/>
    <property type="match status" value="1"/>
</dbReference>
<dbReference type="PANTHER" id="PTHR46388:SF2">
    <property type="entry name" value="NHL REPEAT-CONTAINING PROTEIN 2"/>
    <property type="match status" value="1"/>
</dbReference>
<dbReference type="InterPro" id="IPR011009">
    <property type="entry name" value="Kinase-like_dom_sf"/>
</dbReference>
<keyword evidence="7" id="KW-1185">Reference proteome</keyword>
<evidence type="ECO:0000256" key="3">
    <source>
        <dbReference type="SAM" id="MobiDB-lite"/>
    </source>
</evidence>
<dbReference type="GO" id="GO:0005524">
    <property type="term" value="F:ATP binding"/>
    <property type="evidence" value="ECO:0007669"/>
    <property type="project" value="InterPro"/>
</dbReference>